<sequence>METRGLGSFVPTREKGPEPSARKPHGHTPSSKTDRRTPELSKRRTITLNLYEGSGSLRTEQPDARGRNIDITV</sequence>
<gene>
    <name evidence="2" type="ORF">SAMN06265218_106117</name>
</gene>
<organism evidence="2 3">
    <name type="scientific">Fodinibius sediminis</name>
    <dbReference type="NCBI Taxonomy" id="1214077"/>
    <lineage>
        <taxon>Bacteria</taxon>
        <taxon>Pseudomonadati</taxon>
        <taxon>Balneolota</taxon>
        <taxon>Balneolia</taxon>
        <taxon>Balneolales</taxon>
        <taxon>Balneolaceae</taxon>
        <taxon>Fodinibius</taxon>
    </lineage>
</organism>
<feature type="compositionally biased region" description="Basic and acidic residues" evidence="1">
    <location>
        <begin position="32"/>
        <end position="42"/>
    </location>
</feature>
<keyword evidence="3" id="KW-1185">Reference proteome</keyword>
<evidence type="ECO:0000313" key="3">
    <source>
        <dbReference type="Proteomes" id="UP000317593"/>
    </source>
</evidence>
<name>A0A521CL59_9BACT</name>
<evidence type="ECO:0000313" key="2">
    <source>
        <dbReference type="EMBL" id="SMO59461.1"/>
    </source>
</evidence>
<protein>
    <submittedName>
        <fullName evidence="2">Uncharacterized protein</fullName>
    </submittedName>
</protein>
<proteinExistence type="predicted"/>
<feature type="compositionally biased region" description="Basic and acidic residues" evidence="1">
    <location>
        <begin position="12"/>
        <end position="21"/>
    </location>
</feature>
<dbReference type="EMBL" id="FXTH01000006">
    <property type="protein sequence ID" value="SMO59461.1"/>
    <property type="molecule type" value="Genomic_DNA"/>
</dbReference>
<dbReference type="Proteomes" id="UP000317593">
    <property type="component" value="Unassembled WGS sequence"/>
</dbReference>
<feature type="region of interest" description="Disordered" evidence="1">
    <location>
        <begin position="1"/>
        <end position="42"/>
    </location>
</feature>
<accession>A0A521CL59</accession>
<dbReference type="AlphaFoldDB" id="A0A521CL59"/>
<dbReference type="RefSeq" id="WP_142714109.1">
    <property type="nucleotide sequence ID" value="NZ_FXTH01000006.1"/>
</dbReference>
<evidence type="ECO:0000256" key="1">
    <source>
        <dbReference type="SAM" id="MobiDB-lite"/>
    </source>
</evidence>
<reference evidence="2 3" key="1">
    <citation type="submission" date="2017-05" db="EMBL/GenBank/DDBJ databases">
        <authorList>
            <person name="Varghese N."/>
            <person name="Submissions S."/>
        </authorList>
    </citation>
    <scope>NUCLEOTIDE SEQUENCE [LARGE SCALE GENOMIC DNA]</scope>
    <source>
        <strain evidence="2 3">DSM 21194</strain>
    </source>
</reference>